<feature type="compositionally biased region" description="Basic and acidic residues" evidence="1">
    <location>
        <begin position="410"/>
        <end position="438"/>
    </location>
</feature>
<gene>
    <name evidence="2" type="ORF">TWF730_005227</name>
</gene>
<name>A0AAV9VI47_9PEZI</name>
<evidence type="ECO:0000256" key="1">
    <source>
        <dbReference type="SAM" id="MobiDB-lite"/>
    </source>
</evidence>
<dbReference type="Proteomes" id="UP001373714">
    <property type="component" value="Unassembled WGS sequence"/>
</dbReference>
<accession>A0AAV9VI47</accession>
<evidence type="ECO:0000313" key="3">
    <source>
        <dbReference type="Proteomes" id="UP001373714"/>
    </source>
</evidence>
<dbReference type="EMBL" id="JAVHNS010000002">
    <property type="protein sequence ID" value="KAK6361503.1"/>
    <property type="molecule type" value="Genomic_DNA"/>
</dbReference>
<feature type="compositionally biased region" description="Polar residues" evidence="1">
    <location>
        <begin position="142"/>
        <end position="153"/>
    </location>
</feature>
<keyword evidence="3" id="KW-1185">Reference proteome</keyword>
<dbReference type="InterPro" id="IPR001005">
    <property type="entry name" value="SANT/Myb"/>
</dbReference>
<evidence type="ECO:0008006" key="4">
    <source>
        <dbReference type="Google" id="ProtNLM"/>
    </source>
</evidence>
<protein>
    <recommendedName>
        <fullName evidence="4">Myb-like domain-containing protein</fullName>
    </recommendedName>
</protein>
<feature type="compositionally biased region" description="Low complexity" evidence="1">
    <location>
        <begin position="41"/>
        <end position="52"/>
    </location>
</feature>
<proteinExistence type="predicted"/>
<reference evidence="2 3" key="1">
    <citation type="submission" date="2019-10" db="EMBL/GenBank/DDBJ databases">
        <authorList>
            <person name="Palmer J.M."/>
        </authorList>
    </citation>
    <scope>NUCLEOTIDE SEQUENCE [LARGE SCALE GENOMIC DNA]</scope>
    <source>
        <strain evidence="2 3">TWF730</strain>
    </source>
</reference>
<evidence type="ECO:0000313" key="2">
    <source>
        <dbReference type="EMBL" id="KAK6361503.1"/>
    </source>
</evidence>
<feature type="region of interest" description="Disordered" evidence="1">
    <location>
        <begin position="410"/>
        <end position="496"/>
    </location>
</feature>
<comment type="caution">
    <text evidence="2">The sequence shown here is derived from an EMBL/GenBank/DDBJ whole genome shotgun (WGS) entry which is preliminary data.</text>
</comment>
<feature type="compositionally biased region" description="Basic residues" evidence="1">
    <location>
        <begin position="53"/>
        <end position="62"/>
    </location>
</feature>
<organism evidence="2 3">
    <name type="scientific">Orbilia blumenaviensis</name>
    <dbReference type="NCBI Taxonomy" id="1796055"/>
    <lineage>
        <taxon>Eukaryota</taxon>
        <taxon>Fungi</taxon>
        <taxon>Dikarya</taxon>
        <taxon>Ascomycota</taxon>
        <taxon>Pezizomycotina</taxon>
        <taxon>Orbiliomycetes</taxon>
        <taxon>Orbiliales</taxon>
        <taxon>Orbiliaceae</taxon>
        <taxon>Orbilia</taxon>
    </lineage>
</organism>
<sequence>MVSTRRGGSPIVMLDDHEQLIRQPSSPTKRSPRKQTGEKLQSPAKASASQKPKASKKSKKVSKQANTEPASEQTETDPIEEYVEEQAGQTATQEPPKEQPASKAENKRRRSTRRNPVADDEIEFLSEPELLLQKPRPGKKQQVAQPPSFAPTSSERDLYDPPSEDGGVQTVSESTMKFKSKGKNVVLKVPKAAGTVSTAEVGPEQRPKMKKRRRDIGTYYGDYEDDSEVDERALLNMTLKEFEDKFKSRANAAGQEITNTSLNINDEFKSMTRRLRAVQTVISKTVHGFNDTGVYDRCFRENDGLSSAAVLPGDPFPVGATNFDPDHPGVKALFPKEKLAEEANVLGEHLSHVEGALGAAQKLHRITELMWLQTRNFKAILEQEKWFLEKCRNQAMNGEADYGMWRGLQSEEDREAKERRRKIEERGKGREKGKERGRPTFAVPALPNRGRGARGSRKRAADSSDNMSAKRRRMDRTFDSDSSGTEGFPTPPPVDRVVVEMFGNHTPGRERRIHRGANSPGVGGPSGIHDDNAPWTSEENDALDHALEQVTVRRGRWDTIKSHFGGVGTALAERSVQEIREKALEYKVRIENSGQELPGYWKDIGYSSGEEEEGGQV</sequence>
<feature type="region of interest" description="Disordered" evidence="1">
    <location>
        <begin position="508"/>
        <end position="537"/>
    </location>
</feature>
<feature type="region of interest" description="Disordered" evidence="1">
    <location>
        <begin position="1"/>
        <end position="170"/>
    </location>
</feature>
<dbReference type="CDD" id="cd00167">
    <property type="entry name" value="SANT"/>
    <property type="match status" value="1"/>
</dbReference>
<dbReference type="AlphaFoldDB" id="A0AAV9VI47"/>
<dbReference type="Gene3D" id="1.10.10.60">
    <property type="entry name" value="Homeodomain-like"/>
    <property type="match status" value="1"/>
</dbReference>
<feature type="compositionally biased region" description="Acidic residues" evidence="1">
    <location>
        <begin position="74"/>
        <end position="84"/>
    </location>
</feature>